<dbReference type="RefSeq" id="WP_090634683.1">
    <property type="nucleotide sequence ID" value="NZ_FOCP01000036.1"/>
</dbReference>
<organism evidence="1 2">
    <name type="scientific">Nitrosomonas marina</name>
    <dbReference type="NCBI Taxonomy" id="917"/>
    <lineage>
        <taxon>Bacteria</taxon>
        <taxon>Pseudomonadati</taxon>
        <taxon>Pseudomonadota</taxon>
        <taxon>Betaproteobacteria</taxon>
        <taxon>Nitrosomonadales</taxon>
        <taxon>Nitrosomonadaceae</taxon>
        <taxon>Nitrosomonas</taxon>
    </lineage>
</organism>
<sequence>MPIKETPIIRYSLKDRGRQHTGQPRNFNIKALYDSINGSACQETVASRGMTGYYGHMPRIRFGMTPVEGVFDNGKFTPVEHALVTTHLKIDENGVIEHKAEFLDTPSGRLAARLFDDKVGGWSSAIDQSKPEFHGFDYVIQPNFLANSFRGITMDDVLGGDLDDKEITLDDVYAAEQEEYTQGIIMLLDSIKGEREVSNETIERLQQENEQLISFLARHNVDPTAVLDTAGSSSHVMVDMNATKELLDDVNGFKNETLPQTGKREEAVIESKVYKRMLTRMTR</sequence>
<reference evidence="1 2" key="1">
    <citation type="submission" date="2016-10" db="EMBL/GenBank/DDBJ databases">
        <authorList>
            <person name="de Groot N.N."/>
        </authorList>
    </citation>
    <scope>NUCLEOTIDE SEQUENCE [LARGE SCALE GENOMIC DNA]</scope>
    <source>
        <strain evidence="1 2">Nm22</strain>
    </source>
</reference>
<protein>
    <submittedName>
        <fullName evidence="1">Uncharacterized protein</fullName>
    </submittedName>
</protein>
<evidence type="ECO:0000313" key="1">
    <source>
        <dbReference type="EMBL" id="SEN69649.1"/>
    </source>
</evidence>
<accession>A0A1H8IMN3</accession>
<gene>
    <name evidence="1" type="ORF">SAMN05216325_1363</name>
</gene>
<evidence type="ECO:0000313" key="2">
    <source>
        <dbReference type="Proteomes" id="UP000199459"/>
    </source>
</evidence>
<dbReference type="EMBL" id="FOCP01000036">
    <property type="protein sequence ID" value="SEN69649.1"/>
    <property type="molecule type" value="Genomic_DNA"/>
</dbReference>
<dbReference type="OrthoDB" id="6683797at2"/>
<name>A0A1H8IMN3_9PROT</name>
<dbReference type="Proteomes" id="UP000199459">
    <property type="component" value="Unassembled WGS sequence"/>
</dbReference>
<proteinExistence type="predicted"/>
<dbReference type="AlphaFoldDB" id="A0A1H8IMN3"/>